<evidence type="ECO:0000256" key="1">
    <source>
        <dbReference type="SAM" id="Phobius"/>
    </source>
</evidence>
<name>A0A162KK13_CORDF</name>
<keyword evidence="3" id="KW-1185">Reference proteome</keyword>
<dbReference type="Proteomes" id="UP000076881">
    <property type="component" value="Unassembled WGS sequence"/>
</dbReference>
<organism evidence="2 3">
    <name type="scientific">Akanthomyces lecanii RCEF 1005</name>
    <dbReference type="NCBI Taxonomy" id="1081108"/>
    <lineage>
        <taxon>Eukaryota</taxon>
        <taxon>Fungi</taxon>
        <taxon>Dikarya</taxon>
        <taxon>Ascomycota</taxon>
        <taxon>Pezizomycotina</taxon>
        <taxon>Sordariomycetes</taxon>
        <taxon>Hypocreomycetidae</taxon>
        <taxon>Hypocreales</taxon>
        <taxon>Cordycipitaceae</taxon>
        <taxon>Akanthomyces</taxon>
        <taxon>Cordyceps confragosa</taxon>
    </lineage>
</organism>
<dbReference type="EMBL" id="AZHF01000002">
    <property type="protein sequence ID" value="OAA80246.1"/>
    <property type="molecule type" value="Genomic_DNA"/>
</dbReference>
<feature type="transmembrane region" description="Helical" evidence="1">
    <location>
        <begin position="43"/>
        <end position="64"/>
    </location>
</feature>
<evidence type="ECO:0000313" key="2">
    <source>
        <dbReference type="EMBL" id="OAA80246.1"/>
    </source>
</evidence>
<dbReference type="AlphaFoldDB" id="A0A162KK13"/>
<protein>
    <submittedName>
        <fullName evidence="2">Uncharacterized protein</fullName>
    </submittedName>
</protein>
<keyword evidence="1" id="KW-0472">Membrane</keyword>
<dbReference type="OrthoDB" id="4865646at2759"/>
<feature type="transmembrane region" description="Helical" evidence="1">
    <location>
        <begin position="122"/>
        <end position="147"/>
    </location>
</feature>
<comment type="caution">
    <text evidence="2">The sequence shown here is derived from an EMBL/GenBank/DDBJ whole genome shotgun (WGS) entry which is preliminary data.</text>
</comment>
<sequence length="169" mass="18477">MAGYQISRKELVMDALNRGVVWVIILGSVITGATSHQPQAFTMLYIFGALTLALSGVMFLHAVFRVVTKRHPETNMRKALMKFPFELLLVAFLVLCTYYGFSVKGHRGADGLLDGDVSSRRVACGFLGLVATGAAMMHAPAAMVNCIKAKHAEHDRREKHDADATSRVV</sequence>
<keyword evidence="1" id="KW-0812">Transmembrane</keyword>
<evidence type="ECO:0000313" key="3">
    <source>
        <dbReference type="Proteomes" id="UP000076881"/>
    </source>
</evidence>
<gene>
    <name evidence="2" type="ORF">LEL_03732</name>
</gene>
<reference evidence="2 3" key="1">
    <citation type="journal article" date="2016" name="Genome Biol. Evol.">
        <title>Divergent and convergent evolution of fungal pathogenicity.</title>
        <authorList>
            <person name="Shang Y."/>
            <person name="Xiao G."/>
            <person name="Zheng P."/>
            <person name="Cen K."/>
            <person name="Zhan S."/>
            <person name="Wang C."/>
        </authorList>
    </citation>
    <scope>NUCLEOTIDE SEQUENCE [LARGE SCALE GENOMIC DNA]</scope>
    <source>
        <strain evidence="2 3">RCEF 1005</strain>
    </source>
</reference>
<feature type="transmembrane region" description="Helical" evidence="1">
    <location>
        <begin position="85"/>
        <end position="102"/>
    </location>
</feature>
<accession>A0A162KK13</accession>
<keyword evidence="1" id="KW-1133">Transmembrane helix</keyword>
<feature type="transmembrane region" description="Helical" evidence="1">
    <location>
        <begin position="20"/>
        <end position="37"/>
    </location>
</feature>
<proteinExistence type="predicted"/>